<evidence type="ECO:0000313" key="2">
    <source>
        <dbReference type="EMBL" id="AFG38303.1"/>
    </source>
</evidence>
<dbReference type="KEGG" id="sfc:Spiaf_2267"/>
<proteinExistence type="predicted"/>
<dbReference type="InterPro" id="IPR022742">
    <property type="entry name" value="Hydrolase_4"/>
</dbReference>
<evidence type="ECO:0000313" key="3">
    <source>
        <dbReference type="Proteomes" id="UP000007383"/>
    </source>
</evidence>
<sequence length="313" mass="35290">MGIVEESITIGTQYQLAGILTLPVPAADTPCPAVVLVHGSGAHDMNEKVGNVQPFKDLAEGLARCGIATIRYNKRTLTYGKELVQDSGLDLTVKEETIEDAIYAADLAKNDPRIDSQKVFLLGHSMGGMLVPRIDADGGDFAGLIIWAGSPRRLEEIIIDQQDAFMKTAHPVMKWVMRRRIGALRDKFDRLYNMSDEEAKKTPLFNKYSTMYYLKEWGEKPAARYMQDLDKPILVMHAGADVHVSTEKDFEAYRKLLADHRNATFKLYPDLNHMFMQSIYSDIKKALKEYKIPQTVSATVIHDICQWIHARGE</sequence>
<dbReference type="eggNOG" id="COG1073">
    <property type="taxonomic scope" value="Bacteria"/>
</dbReference>
<reference evidence="3" key="1">
    <citation type="journal article" date="2013" name="Stand. Genomic Sci.">
        <title>Complete genome sequence of the halophilic bacterium Spirochaeta africana type strain (Z-7692(T)) from the alkaline Lake Magadi in the East African Rift.</title>
        <authorList>
            <person name="Liolos K."/>
            <person name="Abt B."/>
            <person name="Scheuner C."/>
            <person name="Teshima H."/>
            <person name="Held B."/>
            <person name="Lapidus A."/>
            <person name="Nolan M."/>
            <person name="Lucas S."/>
            <person name="Deshpande S."/>
            <person name="Cheng J.F."/>
            <person name="Tapia R."/>
            <person name="Goodwin L.A."/>
            <person name="Pitluck S."/>
            <person name="Pagani I."/>
            <person name="Ivanova N."/>
            <person name="Mavromatis K."/>
            <person name="Mikhailova N."/>
            <person name="Huntemann M."/>
            <person name="Pati A."/>
            <person name="Chen A."/>
            <person name="Palaniappan K."/>
            <person name="Land M."/>
            <person name="Rohde M."/>
            <person name="Tindall B.J."/>
            <person name="Detter J.C."/>
            <person name="Goker M."/>
            <person name="Bristow J."/>
            <person name="Eisen J.A."/>
            <person name="Markowitz V."/>
            <person name="Hugenholtz P."/>
            <person name="Woyke T."/>
            <person name="Klenk H.P."/>
            <person name="Kyrpides N.C."/>
        </authorList>
    </citation>
    <scope>NUCLEOTIDE SEQUENCE</scope>
    <source>
        <strain evidence="3">ATCC 700263 / DSM 8902 / Z-7692</strain>
    </source>
</reference>
<keyword evidence="2" id="KW-0378">Hydrolase</keyword>
<dbReference type="SUPFAM" id="SSF53474">
    <property type="entry name" value="alpha/beta-Hydrolases"/>
    <property type="match status" value="1"/>
</dbReference>
<dbReference type="PANTHER" id="PTHR43265:SF1">
    <property type="entry name" value="ESTERASE ESTD"/>
    <property type="match status" value="1"/>
</dbReference>
<gene>
    <name evidence="2" type="ordered locus">Spiaf_2267</name>
</gene>
<dbReference type="Proteomes" id="UP000007383">
    <property type="component" value="Chromosome"/>
</dbReference>
<evidence type="ECO:0000259" key="1">
    <source>
        <dbReference type="Pfam" id="PF12146"/>
    </source>
</evidence>
<dbReference type="GO" id="GO:0052689">
    <property type="term" value="F:carboxylic ester hydrolase activity"/>
    <property type="evidence" value="ECO:0007669"/>
    <property type="project" value="TreeGrafter"/>
</dbReference>
<dbReference type="InterPro" id="IPR053145">
    <property type="entry name" value="AB_hydrolase_Est10"/>
</dbReference>
<dbReference type="InterPro" id="IPR029058">
    <property type="entry name" value="AB_hydrolase_fold"/>
</dbReference>
<organism evidence="2 3">
    <name type="scientific">Spirochaeta africana (strain ATCC 700263 / DSM 8902 / Z-7692)</name>
    <dbReference type="NCBI Taxonomy" id="889378"/>
    <lineage>
        <taxon>Bacteria</taxon>
        <taxon>Pseudomonadati</taxon>
        <taxon>Spirochaetota</taxon>
        <taxon>Spirochaetia</taxon>
        <taxon>Spirochaetales</taxon>
        <taxon>Spirochaetaceae</taxon>
        <taxon>Spirochaeta</taxon>
    </lineage>
</organism>
<dbReference type="AlphaFoldDB" id="H9ULB0"/>
<dbReference type="Pfam" id="PF12146">
    <property type="entry name" value="Hydrolase_4"/>
    <property type="match status" value="1"/>
</dbReference>
<dbReference type="HOGENOM" id="CLU_033707_1_2_12"/>
<protein>
    <submittedName>
        <fullName evidence="2">Dienelactone hydrolase family protein</fullName>
    </submittedName>
</protein>
<dbReference type="PANTHER" id="PTHR43265">
    <property type="entry name" value="ESTERASE ESTD"/>
    <property type="match status" value="1"/>
</dbReference>
<feature type="domain" description="Serine aminopeptidase S33" evidence="1">
    <location>
        <begin position="30"/>
        <end position="276"/>
    </location>
</feature>
<accession>H9ULB0</accession>
<dbReference type="STRING" id="889378.Spiaf_2267"/>
<dbReference type="Gene3D" id="3.40.50.1820">
    <property type="entry name" value="alpha/beta hydrolase"/>
    <property type="match status" value="1"/>
</dbReference>
<name>H9ULB0_SPIAZ</name>
<keyword evidence="3" id="KW-1185">Reference proteome</keyword>
<dbReference type="RefSeq" id="WP_014456286.1">
    <property type="nucleotide sequence ID" value="NC_017098.1"/>
</dbReference>
<dbReference type="PATRIC" id="fig|889378.3.peg.2243"/>
<dbReference type="EMBL" id="CP003282">
    <property type="protein sequence ID" value="AFG38303.1"/>
    <property type="molecule type" value="Genomic_DNA"/>
</dbReference>